<accession>A0A841SV04</accession>
<dbReference type="RefSeq" id="WP_185118701.1">
    <property type="nucleotide sequence ID" value="NZ_JACJVQ010000005.1"/>
</dbReference>
<evidence type="ECO:0000256" key="4">
    <source>
        <dbReference type="ARBA" id="ARBA00023136"/>
    </source>
</evidence>
<dbReference type="PANTHER" id="PTHR30371">
    <property type="entry name" value="SEC-INDEPENDENT PROTEIN TRANSLOCASE PROTEIN TATC"/>
    <property type="match status" value="1"/>
</dbReference>
<gene>
    <name evidence="5 6" type="primary">tatC</name>
    <name evidence="6" type="ORF">H7B67_04980</name>
</gene>
<sequence>MATDRTDTAQASGEAGWMPVMSHIGELRKRVFIVLIVLVLGVAGGLFCAKPIFDYLMEETPAGRIELHAFSPWDAIGLYMKLAFIVSFVAAIPTAIFQLWAFVKPALGRKEQRATLRYVPAAFFMFLAGLAFAYFIVFPMAYSFTEGITDSMGIEPMYGVTQYFSFMFNIVFPLGVLFELPVVLLFLTRIGILNPVVLKKIRKIAWFLMVLVGTVITPPDVISDLLVALPLVILYEVSVFLSTLAFKQREAKLRARELEDEEEYRAAART</sequence>
<feature type="transmembrane region" description="Helical" evidence="5">
    <location>
        <begin position="204"/>
        <end position="222"/>
    </location>
</feature>
<feature type="transmembrane region" description="Helical" evidence="5">
    <location>
        <begin position="82"/>
        <end position="103"/>
    </location>
</feature>
<keyword evidence="3 5" id="KW-1133">Transmembrane helix</keyword>
<dbReference type="EMBL" id="JACJVQ010000005">
    <property type="protein sequence ID" value="MBB6633457.1"/>
    <property type="molecule type" value="Genomic_DNA"/>
</dbReference>
<proteinExistence type="inferred from homology"/>
<comment type="subunit">
    <text evidence="5">Forms a complex with TatA.</text>
</comment>
<dbReference type="PRINTS" id="PR01840">
    <property type="entry name" value="TATCFAMILY"/>
</dbReference>
<comment type="similarity">
    <text evidence="5">Belongs to the TatC family.</text>
</comment>
<evidence type="ECO:0000256" key="2">
    <source>
        <dbReference type="ARBA" id="ARBA00022692"/>
    </source>
</evidence>
<feature type="transmembrane region" description="Helical" evidence="5">
    <location>
        <begin position="228"/>
        <end position="246"/>
    </location>
</feature>
<dbReference type="GO" id="GO:0065002">
    <property type="term" value="P:intracellular protein transmembrane transport"/>
    <property type="evidence" value="ECO:0007669"/>
    <property type="project" value="TreeGrafter"/>
</dbReference>
<dbReference type="PROSITE" id="PS01218">
    <property type="entry name" value="TATC"/>
    <property type="match status" value="1"/>
</dbReference>
<keyword evidence="7" id="KW-1185">Reference proteome</keyword>
<keyword evidence="5" id="KW-0813">Transport</keyword>
<evidence type="ECO:0000256" key="3">
    <source>
        <dbReference type="ARBA" id="ARBA00022989"/>
    </source>
</evidence>
<protein>
    <recommendedName>
        <fullName evidence="5">Sec-independent protein translocase protein TatC</fullName>
    </recommendedName>
</protein>
<dbReference type="Proteomes" id="UP000535838">
    <property type="component" value="Unassembled WGS sequence"/>
</dbReference>
<comment type="caution">
    <text evidence="6">The sequence shown here is derived from an EMBL/GenBank/DDBJ whole genome shotgun (WGS) entry which is preliminary data.</text>
</comment>
<keyword evidence="5" id="KW-0811">Translocation</keyword>
<evidence type="ECO:0000256" key="5">
    <source>
        <dbReference type="HAMAP-Rule" id="MF_00902"/>
    </source>
</evidence>
<organism evidence="6 7">
    <name type="scientific">Cohnella thailandensis</name>
    <dbReference type="NCBI Taxonomy" id="557557"/>
    <lineage>
        <taxon>Bacteria</taxon>
        <taxon>Bacillati</taxon>
        <taxon>Bacillota</taxon>
        <taxon>Bacilli</taxon>
        <taxon>Bacillales</taxon>
        <taxon>Paenibacillaceae</taxon>
        <taxon>Cohnella</taxon>
    </lineage>
</organism>
<dbReference type="NCBIfam" id="TIGR00945">
    <property type="entry name" value="tatC"/>
    <property type="match status" value="1"/>
</dbReference>
<keyword evidence="5" id="KW-0653">Protein transport</keyword>
<dbReference type="GO" id="GO:0043953">
    <property type="term" value="P:protein transport by the Tat complex"/>
    <property type="evidence" value="ECO:0007669"/>
    <property type="project" value="UniProtKB-UniRule"/>
</dbReference>
<feature type="transmembrane region" description="Helical" evidence="5">
    <location>
        <begin position="31"/>
        <end position="53"/>
    </location>
</feature>
<evidence type="ECO:0000256" key="1">
    <source>
        <dbReference type="ARBA" id="ARBA00004141"/>
    </source>
</evidence>
<dbReference type="GO" id="GO:0033281">
    <property type="term" value="C:TAT protein transport complex"/>
    <property type="evidence" value="ECO:0007669"/>
    <property type="project" value="UniProtKB-UniRule"/>
</dbReference>
<dbReference type="Pfam" id="PF00902">
    <property type="entry name" value="TatC"/>
    <property type="match status" value="1"/>
</dbReference>
<evidence type="ECO:0000313" key="6">
    <source>
        <dbReference type="EMBL" id="MBB6633457.1"/>
    </source>
</evidence>
<keyword evidence="4 5" id="KW-0472">Membrane</keyword>
<dbReference type="InterPro" id="IPR019820">
    <property type="entry name" value="Sec-indep_translocase_CS"/>
</dbReference>
<dbReference type="PANTHER" id="PTHR30371:SF4">
    <property type="entry name" value="SEC-INDEPENDENT PROTEIN TRANSLOCASE PROTEIN TATCD"/>
    <property type="match status" value="1"/>
</dbReference>
<reference evidence="6 7" key="1">
    <citation type="submission" date="2020-08" db="EMBL/GenBank/DDBJ databases">
        <title>Cohnella phylogeny.</title>
        <authorList>
            <person name="Dunlap C."/>
        </authorList>
    </citation>
    <scope>NUCLEOTIDE SEQUENCE [LARGE SCALE GENOMIC DNA]</scope>
    <source>
        <strain evidence="6 7">DSM 25241</strain>
    </source>
</reference>
<dbReference type="HAMAP" id="MF_00902">
    <property type="entry name" value="TatC"/>
    <property type="match status" value="1"/>
</dbReference>
<keyword evidence="2 5" id="KW-0812">Transmembrane</keyword>
<feature type="transmembrane region" description="Helical" evidence="5">
    <location>
        <begin position="164"/>
        <end position="192"/>
    </location>
</feature>
<name>A0A841SV04_9BACL</name>
<keyword evidence="5" id="KW-1003">Cell membrane</keyword>
<dbReference type="InterPro" id="IPR002033">
    <property type="entry name" value="TatC"/>
</dbReference>
<comment type="subcellular location">
    <subcellularLocation>
        <location evidence="5">Cell membrane</location>
        <topology evidence="5">Multi-pass membrane protein</topology>
    </subcellularLocation>
    <subcellularLocation>
        <location evidence="1">Membrane</location>
        <topology evidence="1">Multi-pass membrane protein</topology>
    </subcellularLocation>
</comment>
<comment type="function">
    <text evidence="5">Part of the twin-arginine translocation (Tat) system that transports large folded proteins containing a characteristic twin-arginine motif in their signal peptide across membranes.</text>
</comment>
<dbReference type="AlphaFoldDB" id="A0A841SV04"/>
<dbReference type="GO" id="GO:0009977">
    <property type="term" value="F:proton motive force dependent protein transmembrane transporter activity"/>
    <property type="evidence" value="ECO:0007669"/>
    <property type="project" value="TreeGrafter"/>
</dbReference>
<feature type="transmembrane region" description="Helical" evidence="5">
    <location>
        <begin position="123"/>
        <end position="144"/>
    </location>
</feature>
<evidence type="ECO:0000313" key="7">
    <source>
        <dbReference type="Proteomes" id="UP000535838"/>
    </source>
</evidence>